<accession>A0ABX4EZX8</accession>
<feature type="region of interest" description="Disordered" evidence="1">
    <location>
        <begin position="44"/>
        <end position="64"/>
    </location>
</feature>
<keyword evidence="3" id="KW-1185">Reference proteome</keyword>
<dbReference type="EMBL" id="NEVR01000002">
    <property type="protein sequence ID" value="OZI65230.1"/>
    <property type="molecule type" value="Genomic_DNA"/>
</dbReference>
<feature type="compositionally biased region" description="Low complexity" evidence="1">
    <location>
        <begin position="120"/>
        <end position="134"/>
    </location>
</feature>
<comment type="caution">
    <text evidence="2">The sequence shown here is derived from an EMBL/GenBank/DDBJ whole genome shotgun (WGS) entry which is preliminary data.</text>
</comment>
<dbReference type="Proteomes" id="UP000216354">
    <property type="component" value="Unassembled WGS sequence"/>
</dbReference>
<reference evidence="2 3" key="1">
    <citation type="submission" date="2017-05" db="EMBL/GenBank/DDBJ databases">
        <title>Complete and WGS of Bordetella genogroups.</title>
        <authorList>
            <person name="Spilker T."/>
            <person name="Lipuma J."/>
        </authorList>
    </citation>
    <scope>NUCLEOTIDE SEQUENCE [LARGE SCALE GENOMIC DNA]</scope>
    <source>
        <strain evidence="2 3">AU9795</strain>
    </source>
</reference>
<organism evidence="2 3">
    <name type="scientific">Bordetella genomosp. 1</name>
    <dbReference type="NCBI Taxonomy" id="1395607"/>
    <lineage>
        <taxon>Bacteria</taxon>
        <taxon>Pseudomonadati</taxon>
        <taxon>Pseudomonadota</taxon>
        <taxon>Betaproteobacteria</taxon>
        <taxon>Burkholderiales</taxon>
        <taxon>Alcaligenaceae</taxon>
        <taxon>Bordetella</taxon>
    </lineage>
</organism>
<feature type="region of interest" description="Disordered" evidence="1">
    <location>
        <begin position="116"/>
        <end position="141"/>
    </location>
</feature>
<sequence length="481" mass="49395">MWRRRLSKLIRNMAAREREEKRVSRTILATVLGANMALAACAAPDGPTPVSSPATPPAAAAARPAAQAKAPARLVASNEISRYGIGVLSPVQPQPVAPASQLDAYALPPEPDPCLAVTSPDADAAAAAPPATAPGEGLQVQDTPPLGLDAAPAAPAAAPAIECASPFPAAYDTTPNSAAYSFDIDAADLAAARPVGGMGITAPRARWFSAVSSVPTSSYSGRSWRYTPDVGGPSLGVGNITSAAPSWGSSAPIGGIQLSERSGTGLRAGELGYASSIGRLNLMDPAATSGAVDYGASAGSGMVRYGLTSDVTLEGQMQSAPQLSTRGFGTTYRAGDIGTFQAGATQSSFDSVNAWRYRFGYSVTMSDAVTLGVTGEDIGAGFNDLSSYTGGASSARQMRSTLSAGVPISGWGTLSGTYTSGVIDNNDPNERRVGLEQSMLLAPKVQFALGADRDLVTGEYGWRARLSMPVDTFMRGRWFGF</sequence>
<gene>
    <name evidence="2" type="ORF">CAL27_09255</name>
</gene>
<dbReference type="RefSeq" id="WP_094831366.1">
    <property type="nucleotide sequence ID" value="NZ_NEVR01000002.1"/>
</dbReference>
<protein>
    <submittedName>
        <fullName evidence="2">Fimbrial protein</fullName>
    </submittedName>
</protein>
<proteinExistence type="predicted"/>
<name>A0ABX4EZX8_9BORD</name>
<evidence type="ECO:0000313" key="3">
    <source>
        <dbReference type="Proteomes" id="UP000216354"/>
    </source>
</evidence>
<evidence type="ECO:0000256" key="1">
    <source>
        <dbReference type="SAM" id="MobiDB-lite"/>
    </source>
</evidence>
<evidence type="ECO:0000313" key="2">
    <source>
        <dbReference type="EMBL" id="OZI65230.1"/>
    </source>
</evidence>